<keyword evidence="1" id="KW-0812">Transmembrane</keyword>
<sequence>MVIRTTLAVLFLVGLAYLGGHPRVRAWEERWRVAHVVTAGFPFVLLGLAARHPAVGVVTAPVLAQLGTLFGFALGWIGLVAGFRFDPRLLGGLPPGVAGIVGLATSIPCACVALLTGLALLSISGVPAHLPTLARDALILGTAGAMTAKTGARLLGAAESAGLVSRIARIEELVGVLGLAAVAAYFRPQAGGWQLPGTAWLLLTVGLGAAAGLLMYAMLSTARSRPELVVLTLGSVSFAAGVAGCLRLSPIGVTFLAGALLANFPGVHRAALGAALRRLERPVYLLSLFAIGALWDPSDWRGWVVMPVFMAARLIGKRLGANAAAAWGGLRLGPREREALAVAPMGPLAIAIVVNAHLLYPDLASSLIAPAVVGGGILTEVVVQLVTRGKLSTMEREAGAVGRIAAPRPAASAAGSREAIG</sequence>
<gene>
    <name evidence="2" type="ORF">AMPC_32190</name>
</gene>
<reference evidence="3" key="1">
    <citation type="journal article" date="2022" name="Int. J. Syst. Evol. Microbiol.">
        <title>Anaeromyxobacter oryzae sp. nov., Anaeromyxobacter diazotrophicus sp. nov. and Anaeromyxobacter paludicola sp. nov., isolated from paddy soils.</title>
        <authorList>
            <person name="Itoh H."/>
            <person name="Xu Z."/>
            <person name="Mise K."/>
            <person name="Masuda Y."/>
            <person name="Ushijima N."/>
            <person name="Hayakawa C."/>
            <person name="Shiratori Y."/>
            <person name="Senoo K."/>
        </authorList>
    </citation>
    <scope>NUCLEOTIDE SEQUENCE [LARGE SCALE GENOMIC DNA]</scope>
    <source>
        <strain evidence="3">Red630</strain>
    </source>
</reference>
<protein>
    <recommendedName>
        <fullName evidence="4">Cation/H+ exchanger domain-containing protein</fullName>
    </recommendedName>
</protein>
<accession>A0ABM7XE07</accession>
<dbReference type="EMBL" id="AP025592">
    <property type="protein sequence ID" value="BDG10106.1"/>
    <property type="molecule type" value="Genomic_DNA"/>
</dbReference>
<feature type="transmembrane region" description="Helical" evidence="1">
    <location>
        <begin position="62"/>
        <end position="85"/>
    </location>
</feature>
<feature type="transmembrane region" description="Helical" evidence="1">
    <location>
        <begin position="228"/>
        <end position="249"/>
    </location>
</feature>
<keyword evidence="1" id="KW-1133">Transmembrane helix</keyword>
<feature type="transmembrane region" description="Helical" evidence="1">
    <location>
        <begin position="97"/>
        <end position="121"/>
    </location>
</feature>
<evidence type="ECO:0000313" key="2">
    <source>
        <dbReference type="EMBL" id="BDG10106.1"/>
    </source>
</evidence>
<feature type="transmembrane region" description="Helical" evidence="1">
    <location>
        <begin position="32"/>
        <end position="50"/>
    </location>
</feature>
<feature type="transmembrane region" description="Helical" evidence="1">
    <location>
        <begin position="170"/>
        <end position="186"/>
    </location>
</feature>
<proteinExistence type="predicted"/>
<name>A0ABM7XE07_9BACT</name>
<evidence type="ECO:0000256" key="1">
    <source>
        <dbReference type="SAM" id="Phobius"/>
    </source>
</evidence>
<keyword evidence="1" id="KW-0472">Membrane</keyword>
<organism evidence="2 3">
    <name type="scientific">Anaeromyxobacter paludicola</name>
    <dbReference type="NCBI Taxonomy" id="2918171"/>
    <lineage>
        <taxon>Bacteria</taxon>
        <taxon>Pseudomonadati</taxon>
        <taxon>Myxococcota</taxon>
        <taxon>Myxococcia</taxon>
        <taxon>Myxococcales</taxon>
        <taxon>Cystobacterineae</taxon>
        <taxon>Anaeromyxobacteraceae</taxon>
        <taxon>Anaeromyxobacter</taxon>
    </lineage>
</organism>
<dbReference type="Proteomes" id="UP001162734">
    <property type="component" value="Chromosome"/>
</dbReference>
<evidence type="ECO:0000313" key="3">
    <source>
        <dbReference type="Proteomes" id="UP001162734"/>
    </source>
</evidence>
<evidence type="ECO:0008006" key="4">
    <source>
        <dbReference type="Google" id="ProtNLM"/>
    </source>
</evidence>
<feature type="transmembrane region" description="Helical" evidence="1">
    <location>
        <begin position="198"/>
        <end position="216"/>
    </location>
</feature>
<keyword evidence="3" id="KW-1185">Reference proteome</keyword>